<proteinExistence type="predicted"/>
<dbReference type="EMBL" id="LS974626">
    <property type="protein sequence ID" value="CAG7911846.1"/>
    <property type="molecule type" value="Genomic_DNA"/>
</dbReference>
<keyword evidence="2 5" id="KW-0853">WD repeat</keyword>
<feature type="repeat" description="WD" evidence="5">
    <location>
        <begin position="53"/>
        <end position="94"/>
    </location>
</feature>
<dbReference type="InterPro" id="IPR036322">
    <property type="entry name" value="WD40_repeat_dom_sf"/>
</dbReference>
<dbReference type="PROSITE" id="PS50082">
    <property type="entry name" value="WD_REPEATS_2"/>
    <property type="match status" value="3"/>
</dbReference>
<dbReference type="AlphaFoldDB" id="A0A8D9MHG2"/>
<evidence type="ECO:0000256" key="2">
    <source>
        <dbReference type="ARBA" id="ARBA00022574"/>
    </source>
</evidence>
<dbReference type="InterPro" id="IPR001632">
    <property type="entry name" value="WD40_G-protein_beta-like"/>
</dbReference>
<dbReference type="Proteomes" id="UP000694005">
    <property type="component" value="Chromosome A10"/>
</dbReference>
<dbReference type="CDD" id="cd00200">
    <property type="entry name" value="WD40"/>
    <property type="match status" value="1"/>
</dbReference>
<evidence type="ECO:0008006" key="8">
    <source>
        <dbReference type="Google" id="ProtNLM"/>
    </source>
</evidence>
<name>A0A8D9MHG2_BRACM</name>
<dbReference type="Gramene" id="A10p30920.2_BraZ1">
    <property type="protein sequence ID" value="A10p30920.2_BraZ1.CDS"/>
    <property type="gene ID" value="A10g30920.2_BraZ1"/>
</dbReference>
<feature type="repeat" description="WD" evidence="5">
    <location>
        <begin position="137"/>
        <end position="170"/>
    </location>
</feature>
<keyword evidence="3" id="KW-0677">Repeat</keyword>
<evidence type="ECO:0000256" key="1">
    <source>
        <dbReference type="ARBA" id="ARBA00004604"/>
    </source>
</evidence>
<dbReference type="PROSITE" id="PS00678">
    <property type="entry name" value="WD_REPEATS_1"/>
    <property type="match status" value="1"/>
</dbReference>
<protein>
    <recommendedName>
        <fullName evidence="8">NLE domain-containing protein</fullName>
    </recommendedName>
</protein>
<organism evidence="6 7">
    <name type="scientific">Brassica campestris</name>
    <name type="common">Field mustard</name>
    <dbReference type="NCBI Taxonomy" id="3711"/>
    <lineage>
        <taxon>Eukaryota</taxon>
        <taxon>Viridiplantae</taxon>
        <taxon>Streptophyta</taxon>
        <taxon>Embryophyta</taxon>
        <taxon>Tracheophyta</taxon>
        <taxon>Spermatophyta</taxon>
        <taxon>Magnoliopsida</taxon>
        <taxon>eudicotyledons</taxon>
        <taxon>Gunneridae</taxon>
        <taxon>Pentapetalae</taxon>
        <taxon>rosids</taxon>
        <taxon>malvids</taxon>
        <taxon>Brassicales</taxon>
        <taxon>Brassicaceae</taxon>
        <taxon>Brassiceae</taxon>
        <taxon>Brassica</taxon>
    </lineage>
</organism>
<evidence type="ECO:0000313" key="6">
    <source>
        <dbReference type="EMBL" id="CAG7911846.1"/>
    </source>
</evidence>
<dbReference type="GO" id="GO:0005730">
    <property type="term" value="C:nucleolus"/>
    <property type="evidence" value="ECO:0007669"/>
    <property type="project" value="UniProtKB-SubCell"/>
</dbReference>
<dbReference type="Pfam" id="PF00400">
    <property type="entry name" value="WD40"/>
    <property type="match status" value="3"/>
</dbReference>
<evidence type="ECO:0000256" key="3">
    <source>
        <dbReference type="ARBA" id="ARBA00022737"/>
    </source>
</evidence>
<evidence type="ECO:0000313" key="7">
    <source>
        <dbReference type="Proteomes" id="UP000694005"/>
    </source>
</evidence>
<dbReference type="InterPro" id="IPR001680">
    <property type="entry name" value="WD40_rpt"/>
</dbReference>
<dbReference type="PROSITE" id="PS50294">
    <property type="entry name" value="WD_REPEATS_REGION"/>
    <property type="match status" value="3"/>
</dbReference>
<accession>A0A8D9MHG2</accession>
<dbReference type="PRINTS" id="PR00320">
    <property type="entry name" value="GPROTEINBRPT"/>
</dbReference>
<dbReference type="PANTHER" id="PTHR19848">
    <property type="entry name" value="WD40 REPEAT PROTEIN"/>
    <property type="match status" value="1"/>
</dbReference>
<evidence type="ECO:0000256" key="5">
    <source>
        <dbReference type="PROSITE-ProRule" id="PRU00221"/>
    </source>
</evidence>
<dbReference type="SMART" id="SM00320">
    <property type="entry name" value="WD40"/>
    <property type="match status" value="3"/>
</dbReference>
<dbReference type="InterPro" id="IPR020472">
    <property type="entry name" value="WD40_PAC1"/>
</dbReference>
<dbReference type="PANTHER" id="PTHR19848:SF0">
    <property type="entry name" value="NOTCHLESS PROTEIN HOMOLOG 1"/>
    <property type="match status" value="1"/>
</dbReference>
<comment type="subcellular location">
    <subcellularLocation>
        <location evidence="1">Nucleus</location>
        <location evidence="1">Nucleolus</location>
    </subcellularLocation>
</comment>
<dbReference type="Gene3D" id="2.130.10.10">
    <property type="entry name" value="YVTN repeat-like/Quinoprotein amine dehydrogenase"/>
    <property type="match status" value="1"/>
</dbReference>
<gene>
    <name evidence="6" type="ORF">BRAPAZ1V2_A10P30920.2</name>
</gene>
<keyword evidence="4" id="KW-0539">Nucleus</keyword>
<sequence>MLGKIALERYIKAKGKVDSPERLVSGSDDFTIILWEPSVSLQPKQKMVTTARLTGHQQLVNHVYFSPNGQWIASASFDKSVKLWDGVTGKFITAFRGHANCVYQISWSPDSRMLLSCSKDSTLKVWDIGTKKLKHDLPGHKDEVWAVDWSPDGEKVASGGLDKALKLWKG</sequence>
<evidence type="ECO:0000256" key="4">
    <source>
        <dbReference type="ARBA" id="ARBA00023242"/>
    </source>
</evidence>
<dbReference type="InterPro" id="IPR019775">
    <property type="entry name" value="WD40_repeat_CS"/>
</dbReference>
<feature type="repeat" description="WD" evidence="5">
    <location>
        <begin position="95"/>
        <end position="136"/>
    </location>
</feature>
<reference evidence="6 7" key="1">
    <citation type="submission" date="2021-07" db="EMBL/GenBank/DDBJ databases">
        <authorList>
            <consortium name="Genoscope - CEA"/>
            <person name="William W."/>
        </authorList>
    </citation>
    <scope>NUCLEOTIDE SEQUENCE [LARGE SCALE GENOMIC DNA]</scope>
</reference>
<dbReference type="SUPFAM" id="SSF50978">
    <property type="entry name" value="WD40 repeat-like"/>
    <property type="match status" value="1"/>
</dbReference>
<dbReference type="PRINTS" id="PR00319">
    <property type="entry name" value="GPROTEINB"/>
</dbReference>
<dbReference type="InterPro" id="IPR015943">
    <property type="entry name" value="WD40/YVTN_repeat-like_dom_sf"/>
</dbReference>